<protein>
    <submittedName>
        <fullName evidence="1">SIR2-domain-containing protein</fullName>
    </submittedName>
</protein>
<reference evidence="1" key="2">
    <citation type="journal article" date="2022" name="New Phytol.">
        <title>Evolutionary transition to the ectomycorrhizal habit in the genomes of a hyperdiverse lineage of mushroom-forming fungi.</title>
        <authorList>
            <person name="Looney B."/>
            <person name="Miyauchi S."/>
            <person name="Morin E."/>
            <person name="Drula E."/>
            <person name="Courty P.E."/>
            <person name="Kohler A."/>
            <person name="Kuo A."/>
            <person name="LaButti K."/>
            <person name="Pangilinan J."/>
            <person name="Lipzen A."/>
            <person name="Riley R."/>
            <person name="Andreopoulos W."/>
            <person name="He G."/>
            <person name="Johnson J."/>
            <person name="Nolan M."/>
            <person name="Tritt A."/>
            <person name="Barry K.W."/>
            <person name="Grigoriev I.V."/>
            <person name="Nagy L.G."/>
            <person name="Hibbett D."/>
            <person name="Henrissat B."/>
            <person name="Matheny P.B."/>
            <person name="Labbe J."/>
            <person name="Martin F.M."/>
        </authorList>
    </citation>
    <scope>NUCLEOTIDE SEQUENCE</scope>
    <source>
        <strain evidence="1">FP105234-sp</strain>
    </source>
</reference>
<sequence>MGKDDDGADDVDEDEDEDEDEENGSGFDGRSDFPYFDYTDPSRWWSFEVVNNMKTYLRRHGMKSFMVRYAANLNPPVNMIHLFGIDLCDPLRQKKPKTIIYFLKVAMTRELHNRVKLKEYNTIEDATYLIGTHRRILILTGAGISVSCGIPDFRSQNGLYASLKNEGQYELDDPQQMFDINYFKENPAVFYSFARQIYPSNFTPSPCHRFIKLVEDNGTLLRNYTQNIDTLETLAGVKNVLNCHGSFATASCLACNTRVPGTDIEDEILAGDVPLCKICSAAPAKKVARKRGKRGKKRDSDDDDDEPPYPPWVMKPDITFFGEKLSVDFEKALKEDRSEVDLIIIIGTSMKVAPVSEFLVNMPHHVPQILINKTPIRHINPDIILLGDADAIVEHLCASLSPVLPDWVLPSASTQSLQAPPHSKKRRSTEPAHSEPRRVGNRYSASRRC</sequence>
<evidence type="ECO:0000313" key="2">
    <source>
        <dbReference type="Proteomes" id="UP000814033"/>
    </source>
</evidence>
<name>A0ACB8RX56_9AGAM</name>
<gene>
    <name evidence="1" type="ORF">FA95DRAFT_1557668</name>
</gene>
<comment type="caution">
    <text evidence="1">The sequence shown here is derived from an EMBL/GenBank/DDBJ whole genome shotgun (WGS) entry which is preliminary data.</text>
</comment>
<dbReference type="EMBL" id="MU275882">
    <property type="protein sequence ID" value="KAI0048748.1"/>
    <property type="molecule type" value="Genomic_DNA"/>
</dbReference>
<evidence type="ECO:0000313" key="1">
    <source>
        <dbReference type="EMBL" id="KAI0048748.1"/>
    </source>
</evidence>
<dbReference type="Proteomes" id="UP000814033">
    <property type="component" value="Unassembled WGS sequence"/>
</dbReference>
<organism evidence="1 2">
    <name type="scientific">Auriscalpium vulgare</name>
    <dbReference type="NCBI Taxonomy" id="40419"/>
    <lineage>
        <taxon>Eukaryota</taxon>
        <taxon>Fungi</taxon>
        <taxon>Dikarya</taxon>
        <taxon>Basidiomycota</taxon>
        <taxon>Agaricomycotina</taxon>
        <taxon>Agaricomycetes</taxon>
        <taxon>Russulales</taxon>
        <taxon>Auriscalpiaceae</taxon>
        <taxon>Auriscalpium</taxon>
    </lineage>
</organism>
<reference evidence="1" key="1">
    <citation type="submission" date="2021-02" db="EMBL/GenBank/DDBJ databases">
        <authorList>
            <consortium name="DOE Joint Genome Institute"/>
            <person name="Ahrendt S."/>
            <person name="Looney B.P."/>
            <person name="Miyauchi S."/>
            <person name="Morin E."/>
            <person name="Drula E."/>
            <person name="Courty P.E."/>
            <person name="Chicoki N."/>
            <person name="Fauchery L."/>
            <person name="Kohler A."/>
            <person name="Kuo A."/>
            <person name="Labutti K."/>
            <person name="Pangilinan J."/>
            <person name="Lipzen A."/>
            <person name="Riley R."/>
            <person name="Andreopoulos W."/>
            <person name="He G."/>
            <person name="Johnson J."/>
            <person name="Barry K.W."/>
            <person name="Grigoriev I.V."/>
            <person name="Nagy L."/>
            <person name="Hibbett D."/>
            <person name="Henrissat B."/>
            <person name="Matheny P.B."/>
            <person name="Labbe J."/>
            <person name="Martin F."/>
        </authorList>
    </citation>
    <scope>NUCLEOTIDE SEQUENCE</scope>
    <source>
        <strain evidence="1">FP105234-sp</strain>
    </source>
</reference>
<keyword evidence="2" id="KW-1185">Reference proteome</keyword>
<proteinExistence type="predicted"/>
<accession>A0ACB8RX56</accession>